<keyword evidence="13 15" id="KW-0030">Aminoacyl-tRNA synthetase</keyword>
<keyword evidence="7 15" id="KW-0479">Metal-binding</keyword>
<keyword evidence="9 15" id="KW-0067">ATP-binding</keyword>
<protein>
    <recommendedName>
        <fullName evidence="15">Phenylalanine--tRNA ligase beta subunit</fullName>
        <ecNumber evidence="15">6.1.1.20</ecNumber>
    </recommendedName>
    <alternativeName>
        <fullName evidence="15">Phenylalanyl-tRNA synthetase beta subunit</fullName>
        <shortName evidence="15">PheRS</shortName>
    </alternativeName>
</protein>
<dbReference type="FunFam" id="3.30.56.10:FF:000002">
    <property type="entry name" value="Phenylalanine--tRNA ligase beta subunit"/>
    <property type="match status" value="1"/>
</dbReference>
<evidence type="ECO:0000256" key="2">
    <source>
        <dbReference type="ARBA" id="ARBA00008653"/>
    </source>
</evidence>
<dbReference type="SUPFAM" id="SSF46955">
    <property type="entry name" value="Putative DNA-binding domain"/>
    <property type="match status" value="1"/>
</dbReference>
<evidence type="ECO:0000256" key="14">
    <source>
        <dbReference type="ARBA" id="ARBA00049255"/>
    </source>
</evidence>
<dbReference type="GO" id="GO:0009328">
    <property type="term" value="C:phenylalanine-tRNA ligase complex"/>
    <property type="evidence" value="ECO:0007669"/>
    <property type="project" value="TreeGrafter"/>
</dbReference>
<evidence type="ECO:0000259" key="18">
    <source>
        <dbReference type="PROSITE" id="PS51447"/>
    </source>
</evidence>
<evidence type="ECO:0000256" key="1">
    <source>
        <dbReference type="ARBA" id="ARBA00004496"/>
    </source>
</evidence>
<dbReference type="Pfam" id="PF03147">
    <property type="entry name" value="FDX-ACB"/>
    <property type="match status" value="1"/>
</dbReference>
<keyword evidence="5 16" id="KW-0820">tRNA-binding</keyword>
<comment type="catalytic activity">
    <reaction evidence="14 15">
        <text>tRNA(Phe) + L-phenylalanine + ATP = L-phenylalanyl-tRNA(Phe) + AMP + diphosphate + H(+)</text>
        <dbReference type="Rhea" id="RHEA:19413"/>
        <dbReference type="Rhea" id="RHEA-COMP:9668"/>
        <dbReference type="Rhea" id="RHEA-COMP:9699"/>
        <dbReference type="ChEBI" id="CHEBI:15378"/>
        <dbReference type="ChEBI" id="CHEBI:30616"/>
        <dbReference type="ChEBI" id="CHEBI:33019"/>
        <dbReference type="ChEBI" id="CHEBI:58095"/>
        <dbReference type="ChEBI" id="CHEBI:78442"/>
        <dbReference type="ChEBI" id="CHEBI:78531"/>
        <dbReference type="ChEBI" id="CHEBI:456215"/>
        <dbReference type="EC" id="6.1.1.20"/>
    </reaction>
</comment>
<dbReference type="CDD" id="cd00769">
    <property type="entry name" value="PheRS_beta_core"/>
    <property type="match status" value="1"/>
</dbReference>
<dbReference type="CDD" id="cd02796">
    <property type="entry name" value="tRNA_bind_bactPheRS"/>
    <property type="match status" value="1"/>
</dbReference>
<dbReference type="InterPro" id="IPR033714">
    <property type="entry name" value="tRNA_bind_bactPheRS"/>
</dbReference>
<evidence type="ECO:0000313" key="21">
    <source>
        <dbReference type="Proteomes" id="UP000257055"/>
    </source>
</evidence>
<dbReference type="SUPFAM" id="SSF56037">
    <property type="entry name" value="PheT/TilS domain"/>
    <property type="match status" value="1"/>
</dbReference>
<feature type="binding site" evidence="15">
    <location>
        <position position="472"/>
    </location>
    <ligand>
        <name>Mg(2+)</name>
        <dbReference type="ChEBI" id="CHEBI:18420"/>
        <note>shared with alpha subunit</note>
    </ligand>
</feature>
<dbReference type="InterPro" id="IPR045864">
    <property type="entry name" value="aa-tRNA-synth_II/BPL/LPL"/>
</dbReference>
<comment type="similarity">
    <text evidence="2 15">Belongs to the phenylalanyl-tRNA synthetase beta subunit family. Type 1 subfamily.</text>
</comment>
<evidence type="ECO:0000313" key="20">
    <source>
        <dbReference type="EMBL" id="RDX02561.1"/>
    </source>
</evidence>
<dbReference type="PROSITE" id="PS51483">
    <property type="entry name" value="B5"/>
    <property type="match status" value="1"/>
</dbReference>
<feature type="binding site" evidence="15">
    <location>
        <position position="471"/>
    </location>
    <ligand>
        <name>Mg(2+)</name>
        <dbReference type="ChEBI" id="CHEBI:18420"/>
        <note>shared with alpha subunit</note>
    </ligand>
</feature>
<dbReference type="SUPFAM" id="SSF54991">
    <property type="entry name" value="Anticodon-binding domain of PheRS"/>
    <property type="match status" value="1"/>
</dbReference>
<keyword evidence="11 16" id="KW-0694">RNA-binding</keyword>
<dbReference type="Pfam" id="PF03484">
    <property type="entry name" value="B5"/>
    <property type="match status" value="1"/>
</dbReference>
<dbReference type="InterPro" id="IPR005121">
    <property type="entry name" value="Fdx_antiC-bd"/>
</dbReference>
<evidence type="ECO:0000256" key="16">
    <source>
        <dbReference type="PROSITE-ProRule" id="PRU00209"/>
    </source>
</evidence>
<keyword evidence="12 15" id="KW-0648">Protein biosynthesis</keyword>
<dbReference type="PANTHER" id="PTHR10947:SF0">
    <property type="entry name" value="PHENYLALANINE--TRNA LIGASE BETA SUBUNIT"/>
    <property type="match status" value="1"/>
</dbReference>
<dbReference type="PROSITE" id="PS50886">
    <property type="entry name" value="TRBD"/>
    <property type="match status" value="1"/>
</dbReference>
<dbReference type="InterPro" id="IPR020825">
    <property type="entry name" value="Phe-tRNA_synthase-like_B3/B4"/>
</dbReference>
<dbReference type="GO" id="GO:0005524">
    <property type="term" value="F:ATP binding"/>
    <property type="evidence" value="ECO:0007669"/>
    <property type="project" value="UniProtKB-UniRule"/>
</dbReference>
<feature type="binding site" evidence="15">
    <location>
        <position position="468"/>
    </location>
    <ligand>
        <name>Mg(2+)</name>
        <dbReference type="ChEBI" id="CHEBI:18420"/>
        <note>shared with alpha subunit</note>
    </ligand>
</feature>
<dbReference type="PROSITE" id="PS51447">
    <property type="entry name" value="FDX_ACB"/>
    <property type="match status" value="1"/>
</dbReference>
<evidence type="ECO:0000256" key="10">
    <source>
        <dbReference type="ARBA" id="ARBA00022842"/>
    </source>
</evidence>
<feature type="binding site" evidence="15">
    <location>
        <position position="462"/>
    </location>
    <ligand>
        <name>Mg(2+)</name>
        <dbReference type="ChEBI" id="CHEBI:18420"/>
        <note>shared with alpha subunit</note>
    </ligand>
</feature>
<comment type="cofactor">
    <cofactor evidence="15">
        <name>Mg(2+)</name>
        <dbReference type="ChEBI" id="CHEBI:18420"/>
    </cofactor>
    <text evidence="15">Binds 2 magnesium ions per tetramer.</text>
</comment>
<dbReference type="Pfam" id="PF01588">
    <property type="entry name" value="tRNA_bind"/>
    <property type="match status" value="1"/>
</dbReference>
<keyword evidence="10 15" id="KW-0460">Magnesium</keyword>
<organism evidence="20 21">
    <name type="scientific">Listeria kieliensis</name>
    <dbReference type="NCBI Taxonomy" id="1621700"/>
    <lineage>
        <taxon>Bacteria</taxon>
        <taxon>Bacillati</taxon>
        <taxon>Bacillota</taxon>
        <taxon>Bacilli</taxon>
        <taxon>Bacillales</taxon>
        <taxon>Listeriaceae</taxon>
        <taxon>Listeria</taxon>
    </lineage>
</organism>
<dbReference type="Proteomes" id="UP000257055">
    <property type="component" value="Unassembled WGS sequence"/>
</dbReference>
<dbReference type="Gene3D" id="3.30.930.10">
    <property type="entry name" value="Bira Bifunctional Protein, Domain 2"/>
    <property type="match status" value="1"/>
</dbReference>
<evidence type="ECO:0000256" key="13">
    <source>
        <dbReference type="ARBA" id="ARBA00023146"/>
    </source>
</evidence>
<dbReference type="InterPro" id="IPR002547">
    <property type="entry name" value="tRNA-bd_dom"/>
</dbReference>
<dbReference type="GO" id="GO:0140096">
    <property type="term" value="F:catalytic activity, acting on a protein"/>
    <property type="evidence" value="ECO:0007669"/>
    <property type="project" value="UniProtKB-ARBA"/>
</dbReference>
<dbReference type="InterPro" id="IPR009061">
    <property type="entry name" value="DNA-bd_dom_put_sf"/>
</dbReference>
<dbReference type="InterPro" id="IPR005147">
    <property type="entry name" value="tRNA_synthase_B5-dom"/>
</dbReference>
<dbReference type="NCBIfam" id="NF045760">
    <property type="entry name" value="YtpR"/>
    <property type="match status" value="1"/>
</dbReference>
<dbReference type="SUPFAM" id="SSF55681">
    <property type="entry name" value="Class II aaRS and biotin synthetases"/>
    <property type="match status" value="1"/>
</dbReference>
<dbReference type="PANTHER" id="PTHR10947">
    <property type="entry name" value="PHENYLALANYL-TRNA SYNTHETASE BETA CHAIN AND LEUCINE-RICH REPEAT-CONTAINING PROTEIN 47"/>
    <property type="match status" value="1"/>
</dbReference>
<dbReference type="RefSeq" id="WP_115752246.1">
    <property type="nucleotide sequence ID" value="NZ_LARY01000001.1"/>
</dbReference>
<evidence type="ECO:0000259" key="19">
    <source>
        <dbReference type="PROSITE" id="PS51483"/>
    </source>
</evidence>
<dbReference type="Gene3D" id="3.30.56.10">
    <property type="match status" value="2"/>
</dbReference>
<evidence type="ECO:0000256" key="6">
    <source>
        <dbReference type="ARBA" id="ARBA00022598"/>
    </source>
</evidence>
<dbReference type="InterPro" id="IPR036690">
    <property type="entry name" value="Fdx_antiC-bd_sf"/>
</dbReference>
<dbReference type="FunFam" id="3.30.930.10:FF:000022">
    <property type="entry name" value="Phenylalanine--tRNA ligase beta subunit"/>
    <property type="match status" value="1"/>
</dbReference>
<comment type="caution">
    <text evidence="20">The sequence shown here is derived from an EMBL/GenBank/DDBJ whole genome shotgun (WGS) entry which is preliminary data.</text>
</comment>
<keyword evidence="6 15" id="KW-0436">Ligase</keyword>
<dbReference type="Gene3D" id="3.50.40.10">
    <property type="entry name" value="Phenylalanyl-trna Synthetase, Chain B, domain 3"/>
    <property type="match status" value="1"/>
</dbReference>
<dbReference type="InterPro" id="IPR012340">
    <property type="entry name" value="NA-bd_OB-fold"/>
</dbReference>
<evidence type="ECO:0000256" key="4">
    <source>
        <dbReference type="ARBA" id="ARBA00022490"/>
    </source>
</evidence>
<keyword evidence="4 15" id="KW-0963">Cytoplasm</keyword>
<dbReference type="SMART" id="SM00896">
    <property type="entry name" value="FDX-ACB"/>
    <property type="match status" value="1"/>
</dbReference>
<dbReference type="InterPro" id="IPR005146">
    <property type="entry name" value="B3/B4_tRNA-bd"/>
</dbReference>
<feature type="domain" description="B5" evidence="19">
    <location>
        <begin position="409"/>
        <end position="484"/>
    </location>
</feature>
<dbReference type="Gene3D" id="3.30.70.380">
    <property type="entry name" value="Ferrodoxin-fold anticodon-binding domain"/>
    <property type="match status" value="1"/>
</dbReference>
<keyword evidence="8 15" id="KW-0547">Nucleotide-binding</keyword>
<proteinExistence type="inferred from homology"/>
<dbReference type="FunFam" id="2.40.50.140:FF:000045">
    <property type="entry name" value="Phenylalanine--tRNA ligase beta subunit"/>
    <property type="match status" value="1"/>
</dbReference>
<evidence type="ECO:0000256" key="15">
    <source>
        <dbReference type="HAMAP-Rule" id="MF_00283"/>
    </source>
</evidence>
<dbReference type="AlphaFoldDB" id="A0A3D8TUB9"/>
<dbReference type="Gene3D" id="2.40.50.140">
    <property type="entry name" value="Nucleic acid-binding proteins"/>
    <property type="match status" value="1"/>
</dbReference>
<dbReference type="InterPro" id="IPR041616">
    <property type="entry name" value="PheRS_beta_core"/>
</dbReference>
<evidence type="ECO:0000256" key="11">
    <source>
        <dbReference type="ARBA" id="ARBA00022884"/>
    </source>
</evidence>
<dbReference type="Pfam" id="PF03483">
    <property type="entry name" value="B3_4"/>
    <property type="match status" value="1"/>
</dbReference>
<dbReference type="EC" id="6.1.1.20" evidence="15"/>
<feature type="domain" description="FDX-ACB" evidence="18">
    <location>
        <begin position="709"/>
        <end position="802"/>
    </location>
</feature>
<evidence type="ECO:0000256" key="12">
    <source>
        <dbReference type="ARBA" id="ARBA00022917"/>
    </source>
</evidence>
<dbReference type="GO" id="GO:0016740">
    <property type="term" value="F:transferase activity"/>
    <property type="evidence" value="ECO:0007669"/>
    <property type="project" value="UniProtKB-ARBA"/>
</dbReference>
<dbReference type="Pfam" id="PF17759">
    <property type="entry name" value="tRNA_synthFbeta"/>
    <property type="match status" value="1"/>
</dbReference>
<dbReference type="SMART" id="SM00873">
    <property type="entry name" value="B3_4"/>
    <property type="match status" value="1"/>
</dbReference>
<keyword evidence="21" id="KW-1185">Reference proteome</keyword>
<evidence type="ECO:0000259" key="17">
    <source>
        <dbReference type="PROSITE" id="PS50886"/>
    </source>
</evidence>
<dbReference type="FunFam" id="3.30.70.380:FF:000001">
    <property type="entry name" value="Phenylalanine--tRNA ligase beta subunit"/>
    <property type="match status" value="1"/>
</dbReference>
<accession>A0A3D8TUB9</accession>
<dbReference type="GO" id="GO:0000049">
    <property type="term" value="F:tRNA binding"/>
    <property type="evidence" value="ECO:0007669"/>
    <property type="project" value="UniProtKB-UniRule"/>
</dbReference>
<dbReference type="GO" id="GO:0004826">
    <property type="term" value="F:phenylalanine-tRNA ligase activity"/>
    <property type="evidence" value="ECO:0007669"/>
    <property type="project" value="UniProtKB-UniRule"/>
</dbReference>
<dbReference type="NCBIfam" id="TIGR00472">
    <property type="entry name" value="pheT_bact"/>
    <property type="match status" value="1"/>
</dbReference>
<dbReference type="InterPro" id="IPR004532">
    <property type="entry name" value="Phe-tRNA-ligase_IIc_bsu_bact"/>
</dbReference>
<sequence>MLVSYNWVKKFFPDLKLDADELAEAITRTGIEIEGVDHLDWELKNLVVGEVLTCEPHPSADKLKKTTVRVDGDEVVQIICGAPNVAQGQKVIVARVGAKLPGGMKIKRAKLRGEVSEGMICSLQELGFDSSVVPKAYQDGIYVLPDDVTVGASAITLFGLDDAILDMAITPNRADALGMTGIAHEVGAIVHEKPLLPEQPDVSEAGSIEGKVEVAITDKETTPYYAVRLIEGVKVAESPLWLQATLMKAGIRPHSNIVDVTNYINLLYAQPLHSFDYDKVGSKKIEVRLAHAGEQIETLDGKERELSDNHIVVTNGKEPIAIAGIMGGASSEVSADTTQVLLEGAIFDSKYIGEASRELGIRTEASIRYDKGSDAFKVEQALAHGAALIAELGGGRMLSGVSEVDNRDAYQNEIVTSFKRVNRLLGTDISSKEMAEVFDRLQFETHFDGDEIRVEVPSRRWDISIEADILEEVARIYGYDKIPATLPKAESAGGFTNEQLLRRETRNYLEATGLNQALTYSLVSEKEAKRLALSVEKSVRLKMPMSEEHSTLRTSLVPSLLQAASYNVARKNTDVFFFELGNVYYGTEGDALPIEEEHLAILMTGNYTSPSWKNQAQAVDFFLLKGILEGLAERLGLAVSFQFEKRVMEERHPGRAAVILLGESEVGYIAELHPRVEKEFDLEATYVAELNFEAILSAQKKQVEYAPIARYPEMTRDIALLVDRTVENGAIESVIRENGGKLLKEVKLFDIFEGESIGQDKKSVAYSLTFLDLERTLVEEEVTAATEQVTKALEAKLGAVIR</sequence>
<evidence type="ECO:0000256" key="9">
    <source>
        <dbReference type="ARBA" id="ARBA00022840"/>
    </source>
</evidence>
<comment type="subunit">
    <text evidence="3 15">Tetramer of two alpha and two beta subunits.</text>
</comment>
<name>A0A3D8TUB9_9LIST</name>
<reference evidence="21" key="1">
    <citation type="submission" date="2015-04" db="EMBL/GenBank/DDBJ databases">
        <authorList>
            <person name="Schardt J."/>
            <person name="Mueller-Herbst S."/>
            <person name="Scherer S."/>
            <person name="Huptas C."/>
        </authorList>
    </citation>
    <scope>NUCLEOTIDE SEQUENCE [LARGE SCALE GENOMIC DNA]</scope>
    <source>
        <strain evidence="21">Kiel-L1</strain>
    </source>
</reference>
<dbReference type="GO" id="GO:0006432">
    <property type="term" value="P:phenylalanyl-tRNA aminoacylation"/>
    <property type="evidence" value="ECO:0007669"/>
    <property type="project" value="UniProtKB-UniRule"/>
</dbReference>
<feature type="domain" description="TRNA-binding" evidence="17">
    <location>
        <begin position="40"/>
        <end position="155"/>
    </location>
</feature>
<evidence type="ECO:0000256" key="5">
    <source>
        <dbReference type="ARBA" id="ARBA00022555"/>
    </source>
</evidence>
<comment type="subcellular location">
    <subcellularLocation>
        <location evidence="1 15">Cytoplasm</location>
    </subcellularLocation>
</comment>
<dbReference type="SUPFAM" id="SSF50249">
    <property type="entry name" value="Nucleic acid-binding proteins"/>
    <property type="match status" value="1"/>
</dbReference>
<dbReference type="HAMAP" id="MF_00283">
    <property type="entry name" value="Phe_tRNA_synth_beta1"/>
    <property type="match status" value="1"/>
</dbReference>
<evidence type="ECO:0000256" key="7">
    <source>
        <dbReference type="ARBA" id="ARBA00022723"/>
    </source>
</evidence>
<dbReference type="SMART" id="SM00874">
    <property type="entry name" value="B5"/>
    <property type="match status" value="1"/>
</dbReference>
<dbReference type="GO" id="GO:0000287">
    <property type="term" value="F:magnesium ion binding"/>
    <property type="evidence" value="ECO:0007669"/>
    <property type="project" value="UniProtKB-UniRule"/>
</dbReference>
<dbReference type="EMBL" id="LARY01000001">
    <property type="protein sequence ID" value="RDX02561.1"/>
    <property type="molecule type" value="Genomic_DNA"/>
</dbReference>
<evidence type="ECO:0000256" key="3">
    <source>
        <dbReference type="ARBA" id="ARBA00011209"/>
    </source>
</evidence>
<dbReference type="FunFam" id="3.50.40.10:FF:000001">
    <property type="entry name" value="Phenylalanine--tRNA ligase beta subunit"/>
    <property type="match status" value="1"/>
</dbReference>
<gene>
    <name evidence="15" type="primary">pheT</name>
    <name evidence="20" type="ORF">UR08_03345</name>
</gene>
<dbReference type="InterPro" id="IPR045060">
    <property type="entry name" value="Phe-tRNA-ligase_IIc_bsu"/>
</dbReference>
<evidence type="ECO:0000256" key="8">
    <source>
        <dbReference type="ARBA" id="ARBA00022741"/>
    </source>
</evidence>